<dbReference type="SUPFAM" id="SSF46689">
    <property type="entry name" value="Homeodomain-like"/>
    <property type="match status" value="1"/>
</dbReference>
<gene>
    <name evidence="5" type="ORF">INT43_006840</name>
</gene>
<evidence type="ECO:0000256" key="3">
    <source>
        <dbReference type="SAM" id="MobiDB-lite"/>
    </source>
</evidence>
<comment type="subcellular location">
    <subcellularLocation>
        <location evidence="1 2">Nucleus</location>
    </subcellularLocation>
</comment>
<dbReference type="SMART" id="SM00389">
    <property type="entry name" value="HOX"/>
    <property type="match status" value="1"/>
</dbReference>
<accession>A0A8H7PXV4</accession>
<evidence type="ECO:0000256" key="2">
    <source>
        <dbReference type="RuleBase" id="RU000682"/>
    </source>
</evidence>
<keyword evidence="1 2" id="KW-0238">DNA-binding</keyword>
<feature type="region of interest" description="Disordered" evidence="3">
    <location>
        <begin position="216"/>
        <end position="286"/>
    </location>
</feature>
<dbReference type="GO" id="GO:0003677">
    <property type="term" value="F:DNA binding"/>
    <property type="evidence" value="ECO:0007669"/>
    <property type="project" value="UniProtKB-UniRule"/>
</dbReference>
<dbReference type="InterPro" id="IPR009057">
    <property type="entry name" value="Homeodomain-like_sf"/>
</dbReference>
<evidence type="ECO:0000256" key="1">
    <source>
        <dbReference type="PROSITE-ProRule" id="PRU00108"/>
    </source>
</evidence>
<dbReference type="GO" id="GO:0005634">
    <property type="term" value="C:nucleus"/>
    <property type="evidence" value="ECO:0007669"/>
    <property type="project" value="UniProtKB-SubCell"/>
</dbReference>
<evidence type="ECO:0000313" key="5">
    <source>
        <dbReference type="EMBL" id="KAG2181915.1"/>
    </source>
</evidence>
<evidence type="ECO:0000313" key="6">
    <source>
        <dbReference type="Proteomes" id="UP000654370"/>
    </source>
</evidence>
<organism evidence="5 6">
    <name type="scientific">Mortierella isabellina</name>
    <name type="common">Filamentous fungus</name>
    <name type="synonym">Umbelopsis isabellina</name>
    <dbReference type="NCBI Taxonomy" id="91625"/>
    <lineage>
        <taxon>Eukaryota</taxon>
        <taxon>Fungi</taxon>
        <taxon>Fungi incertae sedis</taxon>
        <taxon>Mucoromycota</taxon>
        <taxon>Mucoromycotina</taxon>
        <taxon>Umbelopsidomycetes</taxon>
        <taxon>Umbelopsidales</taxon>
        <taxon>Umbelopsidaceae</taxon>
        <taxon>Umbelopsis</taxon>
    </lineage>
</organism>
<feature type="DNA-binding region" description="Homeobox" evidence="1">
    <location>
        <begin position="318"/>
        <end position="374"/>
    </location>
</feature>
<dbReference type="CDD" id="cd00086">
    <property type="entry name" value="homeodomain"/>
    <property type="match status" value="1"/>
</dbReference>
<dbReference type="Pfam" id="PF00046">
    <property type="entry name" value="Homeodomain"/>
    <property type="match status" value="1"/>
</dbReference>
<dbReference type="PROSITE" id="PS50071">
    <property type="entry name" value="HOMEOBOX_2"/>
    <property type="match status" value="1"/>
</dbReference>
<keyword evidence="6" id="KW-1185">Reference proteome</keyword>
<dbReference type="Proteomes" id="UP000654370">
    <property type="component" value="Unassembled WGS sequence"/>
</dbReference>
<feature type="domain" description="Homeobox" evidence="4">
    <location>
        <begin position="316"/>
        <end position="373"/>
    </location>
</feature>
<dbReference type="AlphaFoldDB" id="A0A8H7PXV4"/>
<proteinExistence type="predicted"/>
<dbReference type="EMBL" id="JAEPQZ010000004">
    <property type="protein sequence ID" value="KAG2181915.1"/>
    <property type="molecule type" value="Genomic_DNA"/>
</dbReference>
<evidence type="ECO:0000259" key="4">
    <source>
        <dbReference type="PROSITE" id="PS50071"/>
    </source>
</evidence>
<keyword evidence="1 2" id="KW-0539">Nucleus</keyword>
<comment type="caution">
    <text evidence="5">The sequence shown here is derived from an EMBL/GenBank/DDBJ whole genome shotgun (WGS) entry which is preliminary data.</text>
</comment>
<protein>
    <recommendedName>
        <fullName evidence="4">Homeobox domain-containing protein</fullName>
    </recommendedName>
</protein>
<name>A0A8H7PXV4_MORIS</name>
<dbReference type="Gene3D" id="1.10.10.60">
    <property type="entry name" value="Homeodomain-like"/>
    <property type="match status" value="1"/>
</dbReference>
<sequence length="406" mass="46324">MSTYSNELNNDGVDNRLATKSLLRYLPQLQRLQGTEGFTILTELCYYAQCHLESGWNPQNRPASLAFFRMAQHRITELTRTSSCQDMVQALHIVRGRIAAMETLMKHIDASFREHNHTWKQTLDPLIQVIREMHQLSVAPDDNDDAIAFDSGDGDDTMSVHSQCSNCDATEDEVPIFKTLHPSLIHASFYKPDSPLPICTAPESELKHEQILSESHYLSSPPAEKGDEITSPLNYKQETNDDFSDSVGDQSIDSEDESLESCSDYSPRDDRSQTSSEDNDEESSLFDHQVTLHSTANSSKTSLYDADSPIPISSNSKYDKRIVHILETMFFEVYSQRDKLTKEERATVQMETGLPSRSITYWFANHKRRYRNELVAYRKSGANSYDEYLQLRKKQKIPPKNAKRSS</sequence>
<reference evidence="5" key="1">
    <citation type="submission" date="2020-12" db="EMBL/GenBank/DDBJ databases">
        <title>Metabolic potential, ecology and presence of endohyphal bacteria is reflected in genomic diversity of Mucoromycotina.</title>
        <authorList>
            <person name="Muszewska A."/>
            <person name="Okrasinska A."/>
            <person name="Steczkiewicz K."/>
            <person name="Drgas O."/>
            <person name="Orlowska M."/>
            <person name="Perlinska-Lenart U."/>
            <person name="Aleksandrzak-Piekarczyk T."/>
            <person name="Szatraj K."/>
            <person name="Zielenkiewicz U."/>
            <person name="Pilsyk S."/>
            <person name="Malc E."/>
            <person name="Mieczkowski P."/>
            <person name="Kruszewska J.S."/>
            <person name="Biernat P."/>
            <person name="Pawlowska J."/>
        </authorList>
    </citation>
    <scope>NUCLEOTIDE SEQUENCE</scope>
    <source>
        <strain evidence="5">WA0000067209</strain>
    </source>
</reference>
<keyword evidence="1 2" id="KW-0371">Homeobox</keyword>
<dbReference type="InterPro" id="IPR001356">
    <property type="entry name" value="HD"/>
</dbReference>
<dbReference type="OrthoDB" id="2389483at2759"/>